<protein>
    <submittedName>
        <fullName evidence="1">Uncharacterized protein</fullName>
    </submittedName>
</protein>
<dbReference type="Proteomes" id="UP000260005">
    <property type="component" value="Segment"/>
</dbReference>
<dbReference type="EMBL" id="MF001358">
    <property type="protein sequence ID" value="ASZ76786.1"/>
    <property type="molecule type" value="Genomic_DNA"/>
</dbReference>
<sequence length="387" mass="45304">MAQEEKQKSVVEMQAEKIHCEHCNRFYPAKDFYKDKNGDPMKKCKKCMASLIDLKSPSTVMKIMEEIDIPYIPDEWNSLRERYEFSTSKDGKTIRNKNANQSVLGRYIGKMRLEQYKGYKFSDTPQFMEQHDQEIQQKRDILHQKLEDLLDKGYDPDTAMQLMAGRIDTEDEDPALTKTQIKELKIKWGTLYNEEELIQLETFYGEMHESYDITSASHEDYLKQICKVSLRMHSLIDSGMYDEYQKLSNTYDKMMKSAKFTASQEKEEDKFIDSISEMVRLCEEEGFIPVYHTDEPQDIVDVTLRDFTNYVRNLVEKELNLDSLIEKGLEQIKLDEEKEQMSADDALFVEEDMISDDDLLFEAVNTEVLPELTDEAKLLGVELDGEE</sequence>
<evidence type="ECO:0000313" key="1">
    <source>
        <dbReference type="EMBL" id="ASZ76786.1"/>
    </source>
</evidence>
<accession>A0A249XZA1</accession>
<keyword evidence="2" id="KW-1185">Reference proteome</keyword>
<organism evidence="1 2">
    <name type="scientific">Enterococcus phage EF1</name>
    <dbReference type="NCBI Taxonomy" id="2025813"/>
    <lineage>
        <taxon>Viruses</taxon>
        <taxon>Duplodnaviria</taxon>
        <taxon>Heunggongvirae</taxon>
        <taxon>Uroviricota</taxon>
        <taxon>Caudoviricetes</taxon>
    </lineage>
</organism>
<name>A0A249XZA1_9CAUD</name>
<proteinExistence type="predicted"/>
<reference evidence="1 2" key="1">
    <citation type="submission" date="2017-04" db="EMBL/GenBank/DDBJ databases">
        <title>Complete Genome Sequence of Lytic Bacteriophage EF1 Infecting Enterococcus faecalis Isolates.</title>
        <authorList>
            <person name="Kim D."/>
            <person name="Kim Y.J."/>
            <person name="Han B.K."/>
            <person name="Kim H."/>
        </authorList>
    </citation>
    <scope>NUCLEOTIDE SEQUENCE [LARGE SCALE GENOMIC DNA]</scope>
</reference>
<evidence type="ECO:0000313" key="2">
    <source>
        <dbReference type="Proteomes" id="UP000260005"/>
    </source>
</evidence>